<protein>
    <submittedName>
        <fullName evidence="2">Uncharacterized protein</fullName>
    </submittedName>
</protein>
<keyword evidence="1" id="KW-1133">Transmembrane helix</keyword>
<keyword evidence="1" id="KW-0472">Membrane</keyword>
<feature type="transmembrane region" description="Helical" evidence="1">
    <location>
        <begin position="42"/>
        <end position="62"/>
    </location>
</feature>
<dbReference type="Proteomes" id="UP000019494">
    <property type="component" value="Unassembled WGS sequence"/>
</dbReference>
<accession>W9GKQ2</accession>
<dbReference type="AlphaFoldDB" id="W9GKQ2"/>
<keyword evidence="1" id="KW-0812">Transmembrane</keyword>
<reference evidence="3" key="1">
    <citation type="submission" date="2013-08" db="EMBL/GenBank/DDBJ databases">
        <title>Intrasporangium oryzae NRRL B-24470.</title>
        <authorList>
            <person name="Liu H."/>
            <person name="Wang G."/>
        </authorList>
    </citation>
    <scope>NUCLEOTIDE SEQUENCE [LARGE SCALE GENOMIC DNA]</scope>
    <source>
        <strain evidence="3">Q5-1</strain>
    </source>
</reference>
<evidence type="ECO:0000256" key="1">
    <source>
        <dbReference type="SAM" id="Phobius"/>
    </source>
</evidence>
<gene>
    <name evidence="2" type="ORF">N864_16490</name>
</gene>
<dbReference type="EMBL" id="AWQS01000031">
    <property type="protein sequence ID" value="EWT06841.1"/>
    <property type="molecule type" value="Genomic_DNA"/>
</dbReference>
<keyword evidence="3" id="KW-1185">Reference proteome</keyword>
<comment type="caution">
    <text evidence="2">The sequence shown here is derived from an EMBL/GenBank/DDBJ whole genome shotgun (WGS) entry which is preliminary data.</text>
</comment>
<organism evidence="2 3">
    <name type="scientific">Intrasporangium chromatireducens Q5-1</name>
    <dbReference type="NCBI Taxonomy" id="584657"/>
    <lineage>
        <taxon>Bacteria</taxon>
        <taxon>Bacillati</taxon>
        <taxon>Actinomycetota</taxon>
        <taxon>Actinomycetes</taxon>
        <taxon>Micrococcales</taxon>
        <taxon>Intrasporangiaceae</taxon>
        <taxon>Intrasporangium</taxon>
    </lineage>
</organism>
<evidence type="ECO:0000313" key="2">
    <source>
        <dbReference type="EMBL" id="EWT06841.1"/>
    </source>
</evidence>
<sequence length="66" mass="7211">MFAWALASVTLAFATASAIKRWMLPEFELIEPGDISKSKRIAGRAAVWIGVISGIMGIWAFLASRK</sequence>
<name>W9GKQ2_9MICO</name>
<proteinExistence type="predicted"/>
<evidence type="ECO:0000313" key="3">
    <source>
        <dbReference type="Proteomes" id="UP000019494"/>
    </source>
</evidence>